<accession>A0A4Z0NF24</accession>
<dbReference type="InterPro" id="IPR036388">
    <property type="entry name" value="WH-like_DNA-bd_sf"/>
</dbReference>
<dbReference type="Pfam" id="PF22029">
    <property type="entry name" value="PhyR_sigma2"/>
    <property type="match status" value="1"/>
</dbReference>
<dbReference type="InterPro" id="IPR013325">
    <property type="entry name" value="RNA_pol_sigma_r2"/>
</dbReference>
<dbReference type="Gene3D" id="1.10.1740.10">
    <property type="match status" value="1"/>
</dbReference>
<keyword evidence="3" id="KW-0731">Sigma factor</keyword>
<organism evidence="8 9">
    <name type="scientific">Methylobacterium nonmethylotrophicum</name>
    <dbReference type="NCBI Taxonomy" id="1141884"/>
    <lineage>
        <taxon>Bacteria</taxon>
        <taxon>Pseudomonadati</taxon>
        <taxon>Pseudomonadota</taxon>
        <taxon>Alphaproteobacteria</taxon>
        <taxon>Hyphomicrobiales</taxon>
        <taxon>Methylobacteriaceae</taxon>
        <taxon>Methylobacterium</taxon>
    </lineage>
</organism>
<keyword evidence="4" id="KW-0804">Transcription</keyword>
<sequence>MMLRKRPDVLDLLVPLRRYARSLTRDTAQADDLVHDTLVRALERQGTLRPGTNLRTWLMTVLHNAFIDDQRRRKVEARYADALGQLADEATPPAQEGHVRLAQVREAFQRLPAEQREALHLVTIEGLAYQEAADVLGIPIGTLMSRLGRARAALRTIESGGAPRLPAPDEPPARPGPRLRVVEGGTGERGTKPARAS</sequence>
<evidence type="ECO:0000313" key="9">
    <source>
        <dbReference type="Proteomes" id="UP000297535"/>
    </source>
</evidence>
<dbReference type="InterPro" id="IPR014284">
    <property type="entry name" value="RNA_pol_sigma-70_dom"/>
</dbReference>
<evidence type="ECO:0000259" key="6">
    <source>
        <dbReference type="Pfam" id="PF08281"/>
    </source>
</evidence>
<feature type="domain" description="PhyR sigma2" evidence="7">
    <location>
        <begin position="13"/>
        <end position="63"/>
    </location>
</feature>
<reference evidence="8 9" key="1">
    <citation type="submission" date="2019-04" db="EMBL/GenBank/DDBJ databases">
        <authorList>
            <person name="Feng G."/>
            <person name="Zhu H."/>
        </authorList>
    </citation>
    <scope>NUCLEOTIDE SEQUENCE [LARGE SCALE GENOMIC DNA]</scope>
    <source>
        <strain evidence="8 9">6HR-1</strain>
    </source>
</reference>
<dbReference type="NCBIfam" id="TIGR02937">
    <property type="entry name" value="sigma70-ECF"/>
    <property type="match status" value="1"/>
</dbReference>
<evidence type="ECO:0000256" key="4">
    <source>
        <dbReference type="ARBA" id="ARBA00023163"/>
    </source>
</evidence>
<evidence type="ECO:0000313" key="8">
    <source>
        <dbReference type="EMBL" id="TGD94889.1"/>
    </source>
</evidence>
<evidence type="ECO:0000259" key="7">
    <source>
        <dbReference type="Pfam" id="PF22029"/>
    </source>
</evidence>
<dbReference type="InterPro" id="IPR053866">
    <property type="entry name" value="PhyR_sigma2"/>
</dbReference>
<evidence type="ECO:0000256" key="2">
    <source>
        <dbReference type="ARBA" id="ARBA00023015"/>
    </source>
</evidence>
<dbReference type="InterPro" id="IPR013324">
    <property type="entry name" value="RNA_pol_sigma_r3/r4-like"/>
</dbReference>
<dbReference type="Pfam" id="PF08281">
    <property type="entry name" value="Sigma70_r4_2"/>
    <property type="match status" value="1"/>
</dbReference>
<dbReference type="InterPro" id="IPR013249">
    <property type="entry name" value="RNA_pol_sigma70_r4_t2"/>
</dbReference>
<dbReference type="InterPro" id="IPR039425">
    <property type="entry name" value="RNA_pol_sigma-70-like"/>
</dbReference>
<dbReference type="SUPFAM" id="SSF88659">
    <property type="entry name" value="Sigma3 and sigma4 domains of RNA polymerase sigma factors"/>
    <property type="match status" value="1"/>
</dbReference>
<gene>
    <name evidence="8" type="ORF">EU555_30410</name>
</gene>
<comment type="caution">
    <text evidence="8">The sequence shown here is derived from an EMBL/GenBank/DDBJ whole genome shotgun (WGS) entry which is preliminary data.</text>
</comment>
<dbReference type="CDD" id="cd06171">
    <property type="entry name" value="Sigma70_r4"/>
    <property type="match status" value="1"/>
</dbReference>
<keyword evidence="2" id="KW-0805">Transcription regulation</keyword>
<dbReference type="Gene3D" id="1.10.10.10">
    <property type="entry name" value="Winged helix-like DNA-binding domain superfamily/Winged helix DNA-binding domain"/>
    <property type="match status" value="1"/>
</dbReference>
<dbReference type="PANTHER" id="PTHR43133">
    <property type="entry name" value="RNA POLYMERASE ECF-TYPE SIGMA FACTO"/>
    <property type="match status" value="1"/>
</dbReference>
<dbReference type="GO" id="GO:0016987">
    <property type="term" value="F:sigma factor activity"/>
    <property type="evidence" value="ECO:0007669"/>
    <property type="project" value="UniProtKB-KW"/>
</dbReference>
<dbReference type="EMBL" id="SRLB01000036">
    <property type="protein sequence ID" value="TGD94889.1"/>
    <property type="molecule type" value="Genomic_DNA"/>
</dbReference>
<dbReference type="SUPFAM" id="SSF88946">
    <property type="entry name" value="Sigma2 domain of RNA polymerase sigma factors"/>
    <property type="match status" value="1"/>
</dbReference>
<feature type="domain" description="RNA polymerase sigma factor 70 region 4 type 2" evidence="6">
    <location>
        <begin position="102"/>
        <end position="154"/>
    </location>
</feature>
<feature type="compositionally biased region" description="Pro residues" evidence="5">
    <location>
        <begin position="165"/>
        <end position="175"/>
    </location>
</feature>
<dbReference type="Proteomes" id="UP000297535">
    <property type="component" value="Unassembled WGS sequence"/>
</dbReference>
<evidence type="ECO:0000256" key="3">
    <source>
        <dbReference type="ARBA" id="ARBA00023082"/>
    </source>
</evidence>
<evidence type="ECO:0000256" key="5">
    <source>
        <dbReference type="SAM" id="MobiDB-lite"/>
    </source>
</evidence>
<dbReference type="OrthoDB" id="9797134at2"/>
<dbReference type="GO" id="GO:0006352">
    <property type="term" value="P:DNA-templated transcription initiation"/>
    <property type="evidence" value="ECO:0007669"/>
    <property type="project" value="InterPro"/>
</dbReference>
<proteinExistence type="inferred from homology"/>
<comment type="similarity">
    <text evidence="1">Belongs to the sigma-70 factor family. ECF subfamily.</text>
</comment>
<keyword evidence="9" id="KW-1185">Reference proteome</keyword>
<dbReference type="AlphaFoldDB" id="A0A4Z0NF24"/>
<dbReference type="GO" id="GO:0003677">
    <property type="term" value="F:DNA binding"/>
    <property type="evidence" value="ECO:0007669"/>
    <property type="project" value="InterPro"/>
</dbReference>
<evidence type="ECO:0000256" key="1">
    <source>
        <dbReference type="ARBA" id="ARBA00010641"/>
    </source>
</evidence>
<feature type="region of interest" description="Disordered" evidence="5">
    <location>
        <begin position="158"/>
        <end position="197"/>
    </location>
</feature>
<name>A0A4Z0NF24_9HYPH</name>
<dbReference type="PANTHER" id="PTHR43133:SF25">
    <property type="entry name" value="RNA POLYMERASE SIGMA FACTOR RFAY-RELATED"/>
    <property type="match status" value="1"/>
</dbReference>
<protein>
    <submittedName>
        <fullName evidence="8">Sigma-70 family RNA polymerase sigma factor</fullName>
    </submittedName>
</protein>
<dbReference type="NCBIfam" id="NF009164">
    <property type="entry name" value="PRK12511.1"/>
    <property type="match status" value="1"/>
</dbReference>